<sequence length="37" mass="4161">MAHRRGSRESGRRSTGSGRNARQPRASGPAGRQWRRL</sequence>
<dbReference type="Proteomes" id="UP000026714">
    <property type="component" value="Unassembled WGS sequence"/>
</dbReference>
<feature type="region of interest" description="Disordered" evidence="1">
    <location>
        <begin position="1"/>
        <end position="37"/>
    </location>
</feature>
<keyword evidence="3" id="KW-1185">Reference proteome</keyword>
<name>A0A059KR75_9BURK</name>
<evidence type="ECO:0000313" key="3">
    <source>
        <dbReference type="Proteomes" id="UP000026714"/>
    </source>
</evidence>
<reference evidence="2 3" key="1">
    <citation type="journal article" date="2014" name="FEMS Microbiol. Ecol.">
        <title>Sphaerotilus natans encrusted with nanoball-shaped Fe(III) oxide minerals formed by nitrate-reducing mixotrophic Fe(II) oxidation.</title>
        <authorList>
            <person name="Park S."/>
            <person name="Kim D.H."/>
            <person name="Lee J.H."/>
            <person name="Hur H.G."/>
        </authorList>
    </citation>
    <scope>NUCLEOTIDE SEQUENCE [LARGE SCALE GENOMIC DNA]</scope>
    <source>
        <strain evidence="2 3">DSM 6575</strain>
    </source>
</reference>
<dbReference type="EMBL" id="AZRA01000017">
    <property type="protein sequence ID" value="KDB53734.1"/>
    <property type="molecule type" value="Genomic_DNA"/>
</dbReference>
<evidence type="ECO:0000313" key="2">
    <source>
        <dbReference type="EMBL" id="KDB53734.1"/>
    </source>
</evidence>
<proteinExistence type="predicted"/>
<accession>A0A059KR75</accession>
<evidence type="ECO:0000256" key="1">
    <source>
        <dbReference type="SAM" id="MobiDB-lite"/>
    </source>
</evidence>
<protein>
    <submittedName>
        <fullName evidence="2">Uncharacterized protein</fullName>
    </submittedName>
</protein>
<comment type="caution">
    <text evidence="2">The sequence shown here is derived from an EMBL/GenBank/DDBJ whole genome shotgun (WGS) entry which is preliminary data.</text>
</comment>
<dbReference type="AlphaFoldDB" id="A0A059KR75"/>
<gene>
    <name evidence="2" type="ORF">X805_07120</name>
</gene>
<organism evidence="2 3">
    <name type="scientific">Sphaerotilus natans subsp. natans DSM 6575</name>
    <dbReference type="NCBI Taxonomy" id="1286631"/>
    <lineage>
        <taxon>Bacteria</taxon>
        <taxon>Pseudomonadati</taxon>
        <taxon>Pseudomonadota</taxon>
        <taxon>Betaproteobacteria</taxon>
        <taxon>Burkholderiales</taxon>
        <taxon>Sphaerotilaceae</taxon>
        <taxon>Sphaerotilus</taxon>
    </lineage>
</organism>